<feature type="region of interest" description="Disordered" evidence="5">
    <location>
        <begin position="159"/>
        <end position="221"/>
    </location>
</feature>
<proteinExistence type="predicted"/>
<dbReference type="AlphaFoldDB" id="A7RP79"/>
<dbReference type="STRING" id="45351.A7RP79"/>
<gene>
    <name evidence="9" type="ORF">NEMVEDRAFT_v1g239724</name>
</gene>
<dbReference type="SUPFAM" id="SSF48452">
    <property type="entry name" value="TPR-like"/>
    <property type="match status" value="1"/>
</dbReference>
<dbReference type="Pfam" id="PF13639">
    <property type="entry name" value="zf-RING_2"/>
    <property type="match status" value="1"/>
</dbReference>
<keyword evidence="2" id="KW-0862">Zinc</keyword>
<evidence type="ECO:0000256" key="1">
    <source>
        <dbReference type="ARBA" id="ARBA00022771"/>
    </source>
</evidence>
<accession>A7RP79</accession>
<dbReference type="HOGENOM" id="CLU_313371_0_0_1"/>
<dbReference type="InterPro" id="IPR019734">
    <property type="entry name" value="TPR_rpt"/>
</dbReference>
<evidence type="ECO:0000256" key="5">
    <source>
        <dbReference type="SAM" id="MobiDB-lite"/>
    </source>
</evidence>
<keyword evidence="1 3" id="KW-0479">Metal-binding</keyword>
<feature type="chain" id="PRO_5002714595" description="RING-type domain-containing protein" evidence="6">
    <location>
        <begin position="24"/>
        <end position="935"/>
    </location>
</feature>
<feature type="region of interest" description="Disordered" evidence="5">
    <location>
        <begin position="99"/>
        <end position="119"/>
    </location>
</feature>
<reference evidence="9 10" key="1">
    <citation type="journal article" date="2007" name="Science">
        <title>Sea anemone genome reveals ancestral eumetazoan gene repertoire and genomic organization.</title>
        <authorList>
            <person name="Putnam N.H."/>
            <person name="Srivastava M."/>
            <person name="Hellsten U."/>
            <person name="Dirks B."/>
            <person name="Chapman J."/>
            <person name="Salamov A."/>
            <person name="Terry A."/>
            <person name="Shapiro H."/>
            <person name="Lindquist E."/>
            <person name="Kapitonov V.V."/>
            <person name="Jurka J."/>
            <person name="Genikhovich G."/>
            <person name="Grigoriev I.V."/>
            <person name="Lucas S.M."/>
            <person name="Steele R.E."/>
            <person name="Finnerty J.R."/>
            <person name="Technau U."/>
            <person name="Martindale M.Q."/>
            <person name="Rokhsar D.S."/>
        </authorList>
    </citation>
    <scope>NUCLEOTIDE SEQUENCE [LARGE SCALE GENOMIC DNA]</scope>
    <source>
        <strain evidence="10">CH2 X CH6</strain>
    </source>
</reference>
<dbReference type="PROSITE" id="PS50089">
    <property type="entry name" value="ZF_RING_2"/>
    <property type="match status" value="1"/>
</dbReference>
<dbReference type="InterPro" id="IPR001841">
    <property type="entry name" value="Znf_RING"/>
</dbReference>
<feature type="signal peptide" evidence="6">
    <location>
        <begin position="1"/>
        <end position="23"/>
    </location>
</feature>
<dbReference type="PANTHER" id="PTHR17550">
    <property type="entry name" value="E3 UBIQUITIN-PROTEIN LIGASE TTC3"/>
    <property type="match status" value="1"/>
</dbReference>
<dbReference type="SUPFAM" id="SSF57850">
    <property type="entry name" value="RING/U-box"/>
    <property type="match status" value="1"/>
</dbReference>
<dbReference type="eggNOG" id="KOG0548">
    <property type="taxonomic scope" value="Eukaryota"/>
</dbReference>
<feature type="compositionally biased region" description="Basic residues" evidence="5">
    <location>
        <begin position="674"/>
        <end position="688"/>
    </location>
</feature>
<evidence type="ECO:0000256" key="4">
    <source>
        <dbReference type="PROSITE-ProRule" id="PRU00339"/>
    </source>
</evidence>
<evidence type="ECO:0000313" key="9">
    <source>
        <dbReference type="EMBL" id="EDO46640.1"/>
    </source>
</evidence>
<evidence type="ECO:0000256" key="2">
    <source>
        <dbReference type="ARBA" id="ARBA00022833"/>
    </source>
</evidence>
<dbReference type="InterPro" id="IPR000082">
    <property type="entry name" value="SEA_dom"/>
</dbReference>
<protein>
    <recommendedName>
        <fullName evidence="11">RING-type domain-containing protein</fullName>
    </recommendedName>
</protein>
<feature type="domain" description="RING-type" evidence="8">
    <location>
        <begin position="887"/>
        <end position="922"/>
    </location>
</feature>
<feature type="repeat" description="TPR" evidence="4">
    <location>
        <begin position="574"/>
        <end position="607"/>
    </location>
</feature>
<dbReference type="InterPro" id="IPR036364">
    <property type="entry name" value="SEA_dom_sf"/>
</dbReference>
<keyword evidence="6" id="KW-0732">Signal</keyword>
<evidence type="ECO:0000259" key="8">
    <source>
        <dbReference type="PROSITE" id="PS50089"/>
    </source>
</evidence>
<feature type="domain" description="SEA" evidence="7">
    <location>
        <begin position="227"/>
        <end position="329"/>
    </location>
</feature>
<feature type="region of interest" description="Disordered" evidence="5">
    <location>
        <begin position="642"/>
        <end position="718"/>
    </location>
</feature>
<evidence type="ECO:0000259" key="7">
    <source>
        <dbReference type="PROSITE" id="PS50024"/>
    </source>
</evidence>
<sequence>MELHGIVNSALLFLALCLPVCDAKRQNNVGSLESWGPCIWENCQYGIQTKSDATQKCSESYPTSCYQPTPTAKGLLSVTKTLEDLSSGTESTIDFTKANLLPSPSSNTHSTTNTKQMKQQIAPTAAMSLNATHSIGLVTHDKDAVITTQATAFEKSTSSLVAAKSDKHPPPTAAPLEEPDKEDNTPTTQTTAFEKSTPSPVAAKSDEHLPTTAVPLEAVDTKTTENDFKEFNVDMKIDKEFTPELNDKTSEEFRRLEQTCIEAIVKTFEGDTSFVKAEVNEFFPGSIIISLYFSRGSSPPVSRVQSSLEQSSSLRNLGMTSLSVQDRTVDSSSAEDNEKGLPMHVYLLIGGGALLLFGAVLFLYSKNNGECSLHSPTLSEPSMDSSLEQACSSHSKDIVSPYIKWLGMEAKQQQKHIQHAKNCILSPFLFKRKNEYSEKILVWLHQRDLLPNSRSFDCLTDKHIEVCDYAEEVADLILSEMTRQEFLYDVFQVSEQLKECNLLTEVLCIAEDSELVKLLWCSSTWSDKLRKEDLLLVLMSVLNQALYHITMASDKSCDHLANFEKKTERHDEICEGLRLRGNQYFKDKQFKQASVFYTKAINLKPFDAVLYSNRAQTYLNTTQFREALSDARRAICLNPTWEKSSQDRHTSQSTSSKYKTKKAKLGGRSSSSNSKRKRLDSLGKHRQLPHLSDEDSDDDMPELLPDSVGDNPRHDLLPDEDDGIECTCEYCTDQAEFDSFPSFVNGPSLCDCVGNDCDDDDDDSSESSDLPLLHSGIQLFIGGALVLDLIRQFLEAHPEMEGDDTPPGALPEVIESLPRIKITTQHTGSPLVLLAIVMILAPRWLTQAAHRWPTQQHTGSSLVLLAILMILAPRWPTQQHTDNGSSCPICQCDFEVGEEAARLPCNHTYHLPCVTTWLKMLCLFRLLAPGNVPDF</sequence>
<keyword evidence="10" id="KW-1185">Reference proteome</keyword>
<dbReference type="SUPFAM" id="SSF82671">
    <property type="entry name" value="SEA domain"/>
    <property type="match status" value="1"/>
</dbReference>
<feature type="repeat" description="TPR" evidence="4">
    <location>
        <begin position="608"/>
        <end position="641"/>
    </location>
</feature>
<name>A7RP79_NEMVE</name>
<dbReference type="InterPro" id="IPR013083">
    <property type="entry name" value="Znf_RING/FYVE/PHD"/>
</dbReference>
<dbReference type="Pfam" id="PF01390">
    <property type="entry name" value="SEA"/>
    <property type="match status" value="1"/>
</dbReference>
<dbReference type="PROSITE" id="PS50024">
    <property type="entry name" value="SEA"/>
    <property type="match status" value="1"/>
</dbReference>
<feature type="compositionally biased region" description="Polar residues" evidence="5">
    <location>
        <begin position="185"/>
        <end position="199"/>
    </location>
</feature>
<dbReference type="Proteomes" id="UP000001593">
    <property type="component" value="Unassembled WGS sequence"/>
</dbReference>
<keyword evidence="4" id="KW-0802">TPR repeat</keyword>
<evidence type="ECO:0000313" key="10">
    <source>
        <dbReference type="Proteomes" id="UP000001593"/>
    </source>
</evidence>
<organism evidence="9 10">
    <name type="scientific">Nematostella vectensis</name>
    <name type="common">Starlet sea anemone</name>
    <dbReference type="NCBI Taxonomy" id="45351"/>
    <lineage>
        <taxon>Eukaryota</taxon>
        <taxon>Metazoa</taxon>
        <taxon>Cnidaria</taxon>
        <taxon>Anthozoa</taxon>
        <taxon>Hexacorallia</taxon>
        <taxon>Actiniaria</taxon>
        <taxon>Edwardsiidae</taxon>
        <taxon>Nematostella</taxon>
    </lineage>
</organism>
<dbReference type="EMBL" id="DS469525">
    <property type="protein sequence ID" value="EDO46640.1"/>
    <property type="molecule type" value="Genomic_DNA"/>
</dbReference>
<feature type="compositionally biased region" description="Low complexity" evidence="5">
    <location>
        <begin position="102"/>
        <end position="114"/>
    </location>
</feature>
<keyword evidence="1 3" id="KW-0863">Zinc-finger</keyword>
<evidence type="ECO:0008006" key="11">
    <source>
        <dbReference type="Google" id="ProtNLM"/>
    </source>
</evidence>
<dbReference type="GO" id="GO:0008270">
    <property type="term" value="F:zinc ion binding"/>
    <property type="evidence" value="ECO:0007669"/>
    <property type="project" value="UniProtKB-KW"/>
</dbReference>
<dbReference type="InParanoid" id="A7RP79"/>
<evidence type="ECO:0000256" key="6">
    <source>
        <dbReference type="SAM" id="SignalP"/>
    </source>
</evidence>
<dbReference type="Gene3D" id="1.25.40.10">
    <property type="entry name" value="Tetratricopeptide repeat domain"/>
    <property type="match status" value="1"/>
</dbReference>
<dbReference type="GO" id="GO:0005737">
    <property type="term" value="C:cytoplasm"/>
    <property type="evidence" value="ECO:0007669"/>
    <property type="project" value="UniProtKB-ARBA"/>
</dbReference>
<evidence type="ECO:0000256" key="3">
    <source>
        <dbReference type="PROSITE-ProRule" id="PRU00175"/>
    </source>
</evidence>
<dbReference type="PANTHER" id="PTHR17550:SF4">
    <property type="entry name" value="E3 UBIQUITIN-PROTEIN LIGASE TTC3"/>
    <property type="match status" value="1"/>
</dbReference>
<dbReference type="Gene3D" id="3.30.40.10">
    <property type="entry name" value="Zinc/RING finger domain, C3HC4 (zinc finger)"/>
    <property type="match status" value="1"/>
</dbReference>
<dbReference type="InterPro" id="IPR011990">
    <property type="entry name" value="TPR-like_helical_dom_sf"/>
</dbReference>
<dbReference type="SMART" id="SM00028">
    <property type="entry name" value="TPR"/>
    <property type="match status" value="2"/>
</dbReference>
<dbReference type="PROSITE" id="PS50005">
    <property type="entry name" value="TPR"/>
    <property type="match status" value="2"/>
</dbReference>